<comment type="cofactor">
    <cofactor evidence="4">
        <name>Mn(2+)</name>
        <dbReference type="ChEBI" id="CHEBI:29035"/>
    </cofactor>
</comment>
<dbReference type="GO" id="GO:0042132">
    <property type="term" value="F:fructose 1,6-bisphosphate 1-phosphatase activity"/>
    <property type="evidence" value="ECO:0007669"/>
    <property type="project" value="UniProtKB-UniRule"/>
</dbReference>
<proteinExistence type="inferred from homology"/>
<dbReference type="HAMAP" id="MF_01854">
    <property type="entry name" value="FBPase_class3"/>
    <property type="match status" value="1"/>
</dbReference>
<evidence type="ECO:0000313" key="5">
    <source>
        <dbReference type="EMBL" id="BAH05767.1"/>
    </source>
</evidence>
<evidence type="ECO:0000256" key="4">
    <source>
        <dbReference type="HAMAP-Rule" id="MF_01854"/>
    </source>
</evidence>
<dbReference type="InterPro" id="IPR029052">
    <property type="entry name" value="Metallo-depent_PP-like"/>
</dbReference>
<evidence type="ECO:0000256" key="2">
    <source>
        <dbReference type="ARBA" id="ARBA00023211"/>
    </source>
</evidence>
<comment type="similarity">
    <text evidence="4">Belongs to the FBPase class 3 family.</text>
</comment>
<dbReference type="Pfam" id="PF06874">
    <property type="entry name" value="FBPase_2"/>
    <property type="match status" value="1"/>
</dbReference>
<dbReference type="AlphaFoldDB" id="B9DZU2"/>
<accession>B9DZU2</accession>
<protein>
    <recommendedName>
        <fullName evidence="4">Fructose-1,6-bisphosphatase class 3</fullName>
        <shortName evidence="4">FBPase class 3</shortName>
        <ecNumber evidence="4">3.1.3.11</ecNumber>
    </recommendedName>
    <alternativeName>
        <fullName evidence="4">D-fructose-1,6-bisphosphate 1-phosphohydrolase class 3</fullName>
    </alternativeName>
</protein>
<comment type="pathway">
    <text evidence="4">Carbohydrate biosynthesis; gluconeogenesis.</text>
</comment>
<keyword evidence="1 4" id="KW-0378">Hydrolase</keyword>
<evidence type="ECO:0000256" key="1">
    <source>
        <dbReference type="ARBA" id="ARBA00022801"/>
    </source>
</evidence>
<dbReference type="Gene3D" id="3.60.21.10">
    <property type="match status" value="1"/>
</dbReference>
<comment type="catalytic activity">
    <reaction evidence="4">
        <text>beta-D-fructose 1,6-bisphosphate + H2O = beta-D-fructose 6-phosphate + phosphate</text>
        <dbReference type="Rhea" id="RHEA:11064"/>
        <dbReference type="ChEBI" id="CHEBI:15377"/>
        <dbReference type="ChEBI" id="CHEBI:32966"/>
        <dbReference type="ChEBI" id="CHEBI:43474"/>
        <dbReference type="ChEBI" id="CHEBI:57634"/>
        <dbReference type="EC" id="3.1.3.11"/>
    </reaction>
</comment>
<dbReference type="EMBL" id="AP009049">
    <property type="protein sequence ID" value="BAH05767.1"/>
    <property type="molecule type" value="Genomic_DNA"/>
</dbReference>
<sequence>MRMIFYDENNLDVIEKDLRYLKLLSKEYSTISSASTEIINLQAILNLPKATEHFISDVHGEYESFTHMLRNASGVIKRKIDDVFGDSLREEQKAALATLVYYPEKKLEIIKEKEENLEDWYRITLYQLIEVCRDVASKYTRSKVRKALPKDFSYIIEELLNKQDDRSDKQAYYSGIIKTIIEIDRAPEVIIAMSNVIRRLVVDRLHIIGDIYDRGPGAEIIMDALMKHHSVDIQWGNHDVLWMGAASGCEACMANVLRISLRYANLKTIEDGYGINLLPLATFALEFYQDDPCKRFIPKTLDKEISENELYLLAKMHKAIAIMQFKLEGQIIKRRPEFKMEDRLLLDKIDVEKWEINVYGNTYKLNDTNFPTIDWNDPYKLTAREEEIIDKLTNSFINSEKLQRHIRFLYSKGSMYLIYNSNLLYHGCIPLNEDGSLKEVKIGKINYSGKELLDRYDRVARDSFFFKHNTYNKKYGMDMMWYMWCGEDSPVFGKIRMTTFERYFISEKASHYEQKNYYYKYRDDEEVCRNILKEFNLSPDSSHIINGHIPVKTKEGESPIKANGRLLVIDGGFCKAYQPETGIAGYTLIYNSYGLLLTSHEPFSAIKNAIEEDKDILSSTIILEHAARRKRVMDTDVGTKIRTQVADLEKLLIAYRKGLIKEDNNELE</sequence>
<dbReference type="KEGG" id="ckr:CKR_0716"/>
<dbReference type="PIRSF" id="PIRSF000906">
    <property type="entry name" value="FBPtase_Bacill"/>
    <property type="match status" value="1"/>
</dbReference>
<gene>
    <name evidence="4" type="primary">fbp</name>
    <name evidence="5" type="ordered locus">CKR_0716</name>
</gene>
<dbReference type="GO" id="GO:0006094">
    <property type="term" value="P:gluconeogenesis"/>
    <property type="evidence" value="ECO:0007669"/>
    <property type="project" value="UniProtKB-UniRule"/>
</dbReference>
<dbReference type="EC" id="3.1.3.11" evidence="4"/>
<organism evidence="5 6">
    <name type="scientific">Clostridium kluyveri (strain NBRC 12016)</name>
    <dbReference type="NCBI Taxonomy" id="583346"/>
    <lineage>
        <taxon>Bacteria</taxon>
        <taxon>Bacillati</taxon>
        <taxon>Bacillota</taxon>
        <taxon>Clostridia</taxon>
        <taxon>Eubacteriales</taxon>
        <taxon>Clostridiaceae</taxon>
        <taxon>Clostridium</taxon>
    </lineage>
</organism>
<dbReference type="Proteomes" id="UP000007969">
    <property type="component" value="Chromosome"/>
</dbReference>
<keyword evidence="3 4" id="KW-0119">Carbohydrate metabolism</keyword>
<dbReference type="InterPro" id="IPR009164">
    <property type="entry name" value="FBPtase_class3"/>
</dbReference>
<dbReference type="UniPathway" id="UPA00138"/>
<dbReference type="HOGENOM" id="CLU_028392_2_0_9"/>
<keyword evidence="2 4" id="KW-0464">Manganese</keyword>
<dbReference type="SUPFAM" id="SSF56300">
    <property type="entry name" value="Metallo-dependent phosphatases"/>
    <property type="match status" value="1"/>
</dbReference>
<name>B9DZU2_CLOK1</name>
<reference evidence="6" key="1">
    <citation type="submission" date="2005-09" db="EMBL/GenBank/DDBJ databases">
        <title>Complete genome sequence of Clostridium kluyveri and comparative genomics of Clostridia species.</title>
        <authorList>
            <person name="Inui M."/>
            <person name="Nonaka H."/>
            <person name="Shinoda Y."/>
            <person name="Ikenaga Y."/>
            <person name="Abe M."/>
            <person name="Naito K."/>
            <person name="Vertes A.A."/>
            <person name="Yukawa H."/>
        </authorList>
    </citation>
    <scope>NUCLEOTIDE SEQUENCE [LARGE SCALE GENOMIC DNA]</scope>
    <source>
        <strain evidence="6">NBRC 12016</strain>
    </source>
</reference>
<evidence type="ECO:0000313" key="6">
    <source>
        <dbReference type="Proteomes" id="UP000007969"/>
    </source>
</evidence>
<evidence type="ECO:0000256" key="3">
    <source>
        <dbReference type="ARBA" id="ARBA00023277"/>
    </source>
</evidence>